<proteinExistence type="predicted"/>
<evidence type="ECO:0000313" key="3">
    <source>
        <dbReference type="Proteomes" id="UP001280121"/>
    </source>
</evidence>
<reference evidence="2" key="1">
    <citation type="journal article" date="2023" name="Plant J.">
        <title>Genome sequences and population genomics provide insights into the demographic history, inbreeding, and mutation load of two 'living fossil' tree species of Dipteronia.</title>
        <authorList>
            <person name="Feng Y."/>
            <person name="Comes H.P."/>
            <person name="Chen J."/>
            <person name="Zhu S."/>
            <person name="Lu R."/>
            <person name="Zhang X."/>
            <person name="Li P."/>
            <person name="Qiu J."/>
            <person name="Olsen K.M."/>
            <person name="Qiu Y."/>
        </authorList>
    </citation>
    <scope>NUCLEOTIDE SEQUENCE</scope>
    <source>
        <strain evidence="2">KIB01</strain>
    </source>
</reference>
<gene>
    <name evidence="2" type="ORF">Ddye_012899</name>
</gene>
<protein>
    <submittedName>
        <fullName evidence="2">Uncharacterized protein</fullName>
    </submittedName>
</protein>
<sequence length="193" mass="21539">MVLRCSKILCNLTPPKFFDSPIDISGIGLDTINNDGTTQVGVGTSKGPERGQKDTSRIHKSPNLYVPPIPFSGRLQKTKLNQAFKEIYDILSKVNVSLPLFEVIEKMPTYAEFFKELNSKACRREPKEMVVISKKASAALEMALQPKLKDLGSFIITISVGETRKEKEMLDLRASTSLMQFKVIESMKNLVGE</sequence>
<organism evidence="2 3">
    <name type="scientific">Dipteronia dyeriana</name>
    <dbReference type="NCBI Taxonomy" id="168575"/>
    <lineage>
        <taxon>Eukaryota</taxon>
        <taxon>Viridiplantae</taxon>
        <taxon>Streptophyta</taxon>
        <taxon>Embryophyta</taxon>
        <taxon>Tracheophyta</taxon>
        <taxon>Spermatophyta</taxon>
        <taxon>Magnoliopsida</taxon>
        <taxon>eudicotyledons</taxon>
        <taxon>Gunneridae</taxon>
        <taxon>Pentapetalae</taxon>
        <taxon>rosids</taxon>
        <taxon>malvids</taxon>
        <taxon>Sapindales</taxon>
        <taxon>Sapindaceae</taxon>
        <taxon>Hippocastanoideae</taxon>
        <taxon>Acereae</taxon>
        <taxon>Dipteronia</taxon>
    </lineage>
</organism>
<feature type="region of interest" description="Disordered" evidence="1">
    <location>
        <begin position="37"/>
        <end position="59"/>
    </location>
</feature>
<name>A0AAD9X555_9ROSI</name>
<accession>A0AAD9X555</accession>
<dbReference type="EMBL" id="JANJYI010000004">
    <property type="protein sequence ID" value="KAK2653043.1"/>
    <property type="molecule type" value="Genomic_DNA"/>
</dbReference>
<comment type="caution">
    <text evidence="2">The sequence shown here is derived from an EMBL/GenBank/DDBJ whole genome shotgun (WGS) entry which is preliminary data.</text>
</comment>
<feature type="compositionally biased region" description="Basic and acidic residues" evidence="1">
    <location>
        <begin position="47"/>
        <end position="57"/>
    </location>
</feature>
<dbReference type="AlphaFoldDB" id="A0AAD9X555"/>
<dbReference type="Proteomes" id="UP001280121">
    <property type="component" value="Unassembled WGS sequence"/>
</dbReference>
<evidence type="ECO:0000313" key="2">
    <source>
        <dbReference type="EMBL" id="KAK2653043.1"/>
    </source>
</evidence>
<keyword evidence="3" id="KW-1185">Reference proteome</keyword>
<evidence type="ECO:0000256" key="1">
    <source>
        <dbReference type="SAM" id="MobiDB-lite"/>
    </source>
</evidence>